<protein>
    <submittedName>
        <fullName evidence="2">Phosphotransferase family protein</fullName>
    </submittedName>
</protein>
<dbReference type="Proteomes" id="UP000249299">
    <property type="component" value="Unassembled WGS sequence"/>
</dbReference>
<dbReference type="PANTHER" id="PTHR47829:SF1">
    <property type="entry name" value="HAD FAMILY PHOSPHATASE"/>
    <property type="match status" value="1"/>
</dbReference>
<dbReference type="Pfam" id="PF01636">
    <property type="entry name" value="APH"/>
    <property type="match status" value="1"/>
</dbReference>
<dbReference type="SUPFAM" id="SSF56112">
    <property type="entry name" value="Protein kinase-like (PK-like)"/>
    <property type="match status" value="1"/>
</dbReference>
<gene>
    <name evidence="2" type="ORF">CH339_08140</name>
</gene>
<organism evidence="2 3">
    <name type="scientific">Rhodobium orientis</name>
    <dbReference type="NCBI Taxonomy" id="34017"/>
    <lineage>
        <taxon>Bacteria</taxon>
        <taxon>Pseudomonadati</taxon>
        <taxon>Pseudomonadota</taxon>
        <taxon>Alphaproteobacteria</taxon>
        <taxon>Hyphomicrobiales</taxon>
        <taxon>Rhodobiaceae</taxon>
        <taxon>Rhodobium</taxon>
    </lineage>
</organism>
<evidence type="ECO:0000259" key="1">
    <source>
        <dbReference type="Pfam" id="PF01636"/>
    </source>
</evidence>
<dbReference type="InterPro" id="IPR011009">
    <property type="entry name" value="Kinase-like_dom_sf"/>
</dbReference>
<feature type="domain" description="Aminoglycoside phosphotransferase" evidence="1">
    <location>
        <begin position="45"/>
        <end position="267"/>
    </location>
</feature>
<name>A0A327JP36_9HYPH</name>
<dbReference type="OrthoDB" id="3806873at2"/>
<reference evidence="2 3" key="1">
    <citation type="submission" date="2017-07" db="EMBL/GenBank/DDBJ databases">
        <title>Draft Genome Sequences of Select Purple Nonsulfur Bacteria.</title>
        <authorList>
            <person name="Lasarre B."/>
            <person name="Mckinlay J.B."/>
        </authorList>
    </citation>
    <scope>NUCLEOTIDE SEQUENCE [LARGE SCALE GENOMIC DNA]</scope>
    <source>
        <strain evidence="2 3">DSM 11290</strain>
    </source>
</reference>
<comment type="caution">
    <text evidence="2">The sequence shown here is derived from an EMBL/GenBank/DDBJ whole genome shotgun (WGS) entry which is preliminary data.</text>
</comment>
<dbReference type="InterPro" id="IPR002575">
    <property type="entry name" value="Aminoglycoside_PTrfase"/>
</dbReference>
<dbReference type="EMBL" id="NPEV01000012">
    <property type="protein sequence ID" value="RAI28057.1"/>
    <property type="molecule type" value="Genomic_DNA"/>
</dbReference>
<dbReference type="Gene3D" id="3.30.200.20">
    <property type="entry name" value="Phosphorylase Kinase, domain 1"/>
    <property type="match status" value="1"/>
</dbReference>
<dbReference type="AlphaFoldDB" id="A0A327JP36"/>
<dbReference type="InterPro" id="IPR041726">
    <property type="entry name" value="ACAD10_11_N"/>
</dbReference>
<evidence type="ECO:0000313" key="2">
    <source>
        <dbReference type="EMBL" id="RAI28057.1"/>
    </source>
</evidence>
<keyword evidence="3" id="KW-1185">Reference proteome</keyword>
<keyword evidence="2" id="KW-0808">Transferase</keyword>
<accession>A0A327JP36</accession>
<dbReference type="PANTHER" id="PTHR47829">
    <property type="entry name" value="HYDROLASE, PUTATIVE (AFU_ORTHOLOGUE AFUA_1G12880)-RELATED"/>
    <property type="match status" value="1"/>
</dbReference>
<dbReference type="InterPro" id="IPR052898">
    <property type="entry name" value="ACAD10-like"/>
</dbReference>
<dbReference type="GO" id="GO:0016740">
    <property type="term" value="F:transferase activity"/>
    <property type="evidence" value="ECO:0007669"/>
    <property type="project" value="UniProtKB-KW"/>
</dbReference>
<dbReference type="Gene3D" id="3.90.1200.10">
    <property type="match status" value="1"/>
</dbReference>
<proteinExistence type="predicted"/>
<dbReference type="CDD" id="cd05154">
    <property type="entry name" value="ACAD10_11_N-like"/>
    <property type="match status" value="1"/>
</dbReference>
<sequence>MTDRLNRQEAFSGTRPVDEDLRIDVARLERWLETAVFGFSGPVELHQFRGGQSNPTFLLKTPEKNYVLRRKPPGDLLPSAHAVDREYRVISALGEVGFPVAKARVLCRDEGVIGSMFYLMDEVPGRIFWEPAMPGSDPVERAAVYDTMNRTLAELHNFDPDELGLGDFGRKGGYVARQIARWSQQYRLSATEEIPEMVRLIDWLPDNLPPENPTRLVHGDYRLDNLIVSSSGPNIEAVLDWELATLGDPVADVAYHAMQWVMPASDSGAGVGTLAGENLEALGIPALDTYLAIYEERTGLNVRAHLDFHFAYNFFRLAAIFQGIIGRVRDGTAANPEAARMAAQVRPLAEAAWHYAERAGA</sequence>
<evidence type="ECO:0000313" key="3">
    <source>
        <dbReference type="Proteomes" id="UP000249299"/>
    </source>
</evidence>
<dbReference type="RefSeq" id="WP_111433846.1">
    <property type="nucleotide sequence ID" value="NZ_JACIGG010000013.1"/>
</dbReference>